<dbReference type="PANTHER" id="PTHR42707:SF3">
    <property type="entry name" value="ACYL-COA DEHYDROGENASE AIDB-RELATED"/>
    <property type="match status" value="1"/>
</dbReference>
<dbReference type="Gene3D" id="2.40.110.20">
    <property type="match status" value="1"/>
</dbReference>
<dbReference type="Pfam" id="PF18158">
    <property type="entry name" value="AidB_N"/>
    <property type="match status" value="1"/>
</dbReference>
<feature type="domain" description="Acyl-CoA oxidase/dehydrogenase middle" evidence="6">
    <location>
        <begin position="195"/>
        <end position="288"/>
    </location>
</feature>
<gene>
    <name evidence="8" type="ORF">LCGC14_0084020</name>
</gene>
<dbReference type="InterPro" id="IPR009075">
    <property type="entry name" value="AcylCo_DH/oxidase_C"/>
</dbReference>
<sequence length="561" mass="60819">MASQPNEEGDVAETTFQTHEVVNQSSDYAGFNAFRSDPLLRLLAAEFGDATLLSLEQHGRFCGFAEAHDLARLANTEPPKLRRFDEKGRRLELVDYHPAYHALMRRSIADGLHASLWSGPAEEEGFRHRARAARFYMTAGVECGHLCPITMTSAAVAPLAAAPDVRDAWLPVIATRQYDPGVKPPLTKAGVTLGMGMTEKQGGTDVRANTSRAIEAGNGRYRITGHKWFMSAPMSDAFLVLAQTGDGPTCFLIPRRRDDGMLNGLFIQRLKDKLGNRSNASAEVEFIDAEAVRIGDSGRGVRTIIDMVTLTRLDCALASAGLMRGALAEAVHHCRERQVFGNVLVDQPQMIRVLADMALDVAGATALSLRLAESFDRRSQDGDGAAEAAWARVMTPVTKYWVCKMAPALTYEAMECLGGNGYVEDGRLARAYREAPVNAIWEGSGNVMALDLARVLRQDPDAFETVIAMIETDMGATAGGTPGVLRAALSMALSDEGACRLLAEQLALAGAAAALRRLNAARAADAFVDTRLGGVFRHTYGMLDLRHDSRTIVDNLYPPIR</sequence>
<evidence type="ECO:0008006" key="9">
    <source>
        <dbReference type="Google" id="ProtNLM"/>
    </source>
</evidence>
<dbReference type="Gene3D" id="6.10.250.600">
    <property type="match status" value="1"/>
</dbReference>
<comment type="cofactor">
    <cofactor evidence="1">
        <name>FAD</name>
        <dbReference type="ChEBI" id="CHEBI:57692"/>
    </cofactor>
</comment>
<evidence type="ECO:0000259" key="7">
    <source>
        <dbReference type="Pfam" id="PF18158"/>
    </source>
</evidence>
<dbReference type="InterPro" id="IPR041504">
    <property type="entry name" value="AidB_N"/>
</dbReference>
<evidence type="ECO:0000313" key="8">
    <source>
        <dbReference type="EMBL" id="KKO04575.1"/>
    </source>
</evidence>
<evidence type="ECO:0000256" key="3">
    <source>
        <dbReference type="ARBA" id="ARBA00022630"/>
    </source>
</evidence>
<dbReference type="InterPro" id="IPR009100">
    <property type="entry name" value="AcylCoA_DH/oxidase_NM_dom_sf"/>
</dbReference>
<comment type="similarity">
    <text evidence="2">Belongs to the acyl-CoA dehydrogenase family.</text>
</comment>
<keyword evidence="4" id="KW-0274">FAD</keyword>
<evidence type="ECO:0000259" key="5">
    <source>
        <dbReference type="Pfam" id="PF00441"/>
    </source>
</evidence>
<dbReference type="PROSITE" id="PS00072">
    <property type="entry name" value="ACYL_COA_DH_1"/>
    <property type="match status" value="1"/>
</dbReference>
<dbReference type="PROSITE" id="PS00073">
    <property type="entry name" value="ACYL_COA_DH_2"/>
    <property type="match status" value="1"/>
</dbReference>
<dbReference type="GO" id="GO:0003995">
    <property type="term" value="F:acyl-CoA dehydrogenase activity"/>
    <property type="evidence" value="ECO:0007669"/>
    <property type="project" value="InterPro"/>
</dbReference>
<dbReference type="Pfam" id="PF02770">
    <property type="entry name" value="Acyl-CoA_dh_M"/>
    <property type="match status" value="1"/>
</dbReference>
<feature type="domain" description="Adaptive response protein AidB N-terminal" evidence="7">
    <location>
        <begin position="23"/>
        <end position="180"/>
    </location>
</feature>
<dbReference type="SUPFAM" id="SSF56645">
    <property type="entry name" value="Acyl-CoA dehydrogenase NM domain-like"/>
    <property type="match status" value="1"/>
</dbReference>
<accession>A0A0F9VKI5</accession>
<keyword evidence="3" id="KW-0285">Flavoprotein</keyword>
<reference evidence="8" key="1">
    <citation type="journal article" date="2015" name="Nature">
        <title>Complex archaea that bridge the gap between prokaryotes and eukaryotes.</title>
        <authorList>
            <person name="Spang A."/>
            <person name="Saw J.H."/>
            <person name="Jorgensen S.L."/>
            <person name="Zaremba-Niedzwiedzka K."/>
            <person name="Martijn J."/>
            <person name="Lind A.E."/>
            <person name="van Eijk R."/>
            <person name="Schleper C."/>
            <person name="Guy L."/>
            <person name="Ettema T.J."/>
        </authorList>
    </citation>
    <scope>NUCLEOTIDE SEQUENCE</scope>
</reference>
<evidence type="ECO:0000256" key="2">
    <source>
        <dbReference type="ARBA" id="ARBA00009347"/>
    </source>
</evidence>
<evidence type="ECO:0000259" key="6">
    <source>
        <dbReference type="Pfam" id="PF02770"/>
    </source>
</evidence>
<protein>
    <recommendedName>
        <fullName evidence="9">DNA alkylation response protein</fullName>
    </recommendedName>
</protein>
<feature type="domain" description="Acyl-CoA dehydrogenase/oxidase C-terminal" evidence="5">
    <location>
        <begin position="298"/>
        <end position="456"/>
    </location>
</feature>
<dbReference type="InterPro" id="IPR052904">
    <property type="entry name" value="Acyl-CoA_dehydrogenase-like"/>
</dbReference>
<evidence type="ECO:0000256" key="4">
    <source>
        <dbReference type="ARBA" id="ARBA00022827"/>
    </source>
</evidence>
<dbReference type="Pfam" id="PF00441">
    <property type="entry name" value="Acyl-CoA_dh_1"/>
    <property type="match status" value="1"/>
</dbReference>
<name>A0A0F9VKI5_9ZZZZ</name>
<evidence type="ECO:0000256" key="1">
    <source>
        <dbReference type="ARBA" id="ARBA00001974"/>
    </source>
</evidence>
<dbReference type="Gene3D" id="1.20.140.10">
    <property type="entry name" value="Butyryl-CoA Dehydrogenase, subunit A, domain 3"/>
    <property type="match status" value="1"/>
</dbReference>
<dbReference type="EMBL" id="LAZR01000022">
    <property type="protein sequence ID" value="KKO04575.1"/>
    <property type="molecule type" value="Genomic_DNA"/>
</dbReference>
<dbReference type="InterPro" id="IPR036250">
    <property type="entry name" value="AcylCo_DH-like_C"/>
</dbReference>
<comment type="caution">
    <text evidence="8">The sequence shown here is derived from an EMBL/GenBank/DDBJ whole genome shotgun (WGS) entry which is preliminary data.</text>
</comment>
<dbReference type="SUPFAM" id="SSF47203">
    <property type="entry name" value="Acyl-CoA dehydrogenase C-terminal domain-like"/>
    <property type="match status" value="1"/>
</dbReference>
<proteinExistence type="inferred from homology"/>
<organism evidence="8">
    <name type="scientific">marine sediment metagenome</name>
    <dbReference type="NCBI Taxonomy" id="412755"/>
    <lineage>
        <taxon>unclassified sequences</taxon>
        <taxon>metagenomes</taxon>
        <taxon>ecological metagenomes</taxon>
    </lineage>
</organism>
<dbReference type="InterPro" id="IPR006091">
    <property type="entry name" value="Acyl-CoA_Oxase/DH_mid-dom"/>
</dbReference>
<dbReference type="AlphaFoldDB" id="A0A0F9VKI5"/>
<dbReference type="PANTHER" id="PTHR42707">
    <property type="entry name" value="ACYL-COA DEHYDROGENASE"/>
    <property type="match status" value="1"/>
</dbReference>
<dbReference type="InterPro" id="IPR006089">
    <property type="entry name" value="Acyl-CoA_DH_CS"/>
</dbReference>